<protein>
    <recommendedName>
        <fullName evidence="2">RING-type domain-containing protein</fullName>
    </recommendedName>
</protein>
<keyword evidence="1" id="KW-0862">Zinc</keyword>
<dbReference type="EMBL" id="BLKG01000124">
    <property type="protein sequence ID" value="GFF96197.1"/>
    <property type="molecule type" value="Genomic_DNA"/>
</dbReference>
<dbReference type="InterPro" id="IPR013083">
    <property type="entry name" value="Znf_RING/FYVE/PHD"/>
</dbReference>
<gene>
    <name evidence="3" type="ORF">IFM46972_09849</name>
    <name evidence="4" type="ORF">IFM53868_08415</name>
</gene>
<evidence type="ECO:0000256" key="1">
    <source>
        <dbReference type="PROSITE-ProRule" id="PRU00175"/>
    </source>
</evidence>
<reference evidence="3 5" key="1">
    <citation type="submission" date="2020-01" db="EMBL/GenBank/DDBJ databases">
        <title>Draft genome sequence of Aspergillus udagawae IFM 46972.</title>
        <authorList>
            <person name="Takahashi H."/>
            <person name="Yaguchi T."/>
        </authorList>
    </citation>
    <scope>NUCLEOTIDE SEQUENCE [LARGE SCALE GENOMIC DNA]</scope>
    <source>
        <strain evidence="3 5">IFM 46972</strain>
    </source>
</reference>
<feature type="domain" description="RING-type" evidence="2">
    <location>
        <begin position="74"/>
        <end position="116"/>
    </location>
</feature>
<evidence type="ECO:0000313" key="4">
    <source>
        <dbReference type="EMBL" id="GFF96197.1"/>
    </source>
</evidence>
<dbReference type="CDD" id="cd16448">
    <property type="entry name" value="RING-H2"/>
    <property type="match status" value="1"/>
</dbReference>
<dbReference type="EMBL" id="BLKC01000107">
    <property type="protein sequence ID" value="GFF53736.1"/>
    <property type="molecule type" value="Genomic_DNA"/>
</dbReference>
<dbReference type="Gene3D" id="3.30.40.10">
    <property type="entry name" value="Zinc/RING finger domain, C3HC4 (zinc finger)"/>
    <property type="match status" value="1"/>
</dbReference>
<dbReference type="InterPro" id="IPR001841">
    <property type="entry name" value="Znf_RING"/>
</dbReference>
<comment type="caution">
    <text evidence="3">The sequence shown here is derived from an EMBL/GenBank/DDBJ whole genome shotgun (WGS) entry which is preliminary data.</text>
</comment>
<dbReference type="Pfam" id="PF13639">
    <property type="entry name" value="zf-RING_2"/>
    <property type="match status" value="1"/>
</dbReference>
<dbReference type="PANTHER" id="PTHR47662">
    <property type="entry name" value="RING-TYPE DOMAIN-CONTAINING PROTEIN"/>
    <property type="match status" value="1"/>
</dbReference>
<keyword evidence="1" id="KW-0479">Metal-binding</keyword>
<sequence>MGRVVLRLWDRIRQYPHLIQPSIDYPYTFTATQTREQRLEHLDEAAPVDSLQNWQASWYDEESPLLSKNDPIICAICLEEVLKTQSVRCLECRHVFHCWCLEKWFLRLHNTCPVCHETICPDEVDDLLDIV</sequence>
<dbReference type="Proteomes" id="UP000465266">
    <property type="component" value="Unassembled WGS sequence"/>
</dbReference>
<proteinExistence type="predicted"/>
<evidence type="ECO:0000259" key="2">
    <source>
        <dbReference type="PROSITE" id="PS50089"/>
    </source>
</evidence>
<dbReference type="PANTHER" id="PTHR47662:SF1">
    <property type="entry name" value="RING-TYPE DOMAIN-CONTAINING PROTEIN"/>
    <property type="match status" value="1"/>
</dbReference>
<reference evidence="4 6" key="2">
    <citation type="submission" date="2020-01" db="EMBL/GenBank/DDBJ databases">
        <title>Draft genome sequence of Aspergillus udagawae IFM 53868.</title>
        <authorList>
            <person name="Takahashi H."/>
            <person name="Yaguchi T."/>
        </authorList>
    </citation>
    <scope>NUCLEOTIDE SEQUENCE [LARGE SCALE GENOMIC DNA]</scope>
    <source>
        <strain evidence="4 6">IFM 53868</strain>
    </source>
</reference>
<evidence type="ECO:0000313" key="3">
    <source>
        <dbReference type="EMBL" id="GFF53736.1"/>
    </source>
</evidence>
<evidence type="ECO:0000313" key="6">
    <source>
        <dbReference type="Proteomes" id="UP000465266"/>
    </source>
</evidence>
<name>A0A8H3S8Z3_9EURO</name>
<dbReference type="GO" id="GO:0008270">
    <property type="term" value="F:zinc ion binding"/>
    <property type="evidence" value="ECO:0007669"/>
    <property type="project" value="UniProtKB-KW"/>
</dbReference>
<dbReference type="PROSITE" id="PS50089">
    <property type="entry name" value="ZF_RING_2"/>
    <property type="match status" value="1"/>
</dbReference>
<organism evidence="3 5">
    <name type="scientific">Aspergillus udagawae</name>
    <dbReference type="NCBI Taxonomy" id="91492"/>
    <lineage>
        <taxon>Eukaryota</taxon>
        <taxon>Fungi</taxon>
        <taxon>Dikarya</taxon>
        <taxon>Ascomycota</taxon>
        <taxon>Pezizomycotina</taxon>
        <taxon>Eurotiomycetes</taxon>
        <taxon>Eurotiomycetidae</taxon>
        <taxon>Eurotiales</taxon>
        <taxon>Aspergillaceae</taxon>
        <taxon>Aspergillus</taxon>
        <taxon>Aspergillus subgen. Fumigati</taxon>
    </lineage>
</organism>
<accession>A0A8H3S8Z3</accession>
<keyword evidence="6" id="KW-1185">Reference proteome</keyword>
<dbReference type="SMART" id="SM00184">
    <property type="entry name" value="RING"/>
    <property type="match status" value="1"/>
</dbReference>
<evidence type="ECO:0000313" key="5">
    <source>
        <dbReference type="Proteomes" id="UP000465221"/>
    </source>
</evidence>
<dbReference type="AlphaFoldDB" id="A0A8H3S8Z3"/>
<dbReference type="Proteomes" id="UP000465221">
    <property type="component" value="Unassembled WGS sequence"/>
</dbReference>
<dbReference type="SUPFAM" id="SSF57850">
    <property type="entry name" value="RING/U-box"/>
    <property type="match status" value="1"/>
</dbReference>
<keyword evidence="1" id="KW-0863">Zinc-finger</keyword>